<evidence type="ECO:0000256" key="1">
    <source>
        <dbReference type="SAM" id="Phobius"/>
    </source>
</evidence>
<reference evidence="2 3" key="1">
    <citation type="submission" date="2020-03" db="EMBL/GenBank/DDBJ databases">
        <title>Isolation and identification of active actinomycetes.</title>
        <authorList>
            <person name="Sun X."/>
        </authorList>
    </citation>
    <scope>NUCLEOTIDE SEQUENCE [LARGE SCALE GENOMIC DNA]</scope>
    <source>
        <strain evidence="2 3">NEAU-D13</strain>
    </source>
</reference>
<sequence length="174" mass="18758">MVLLIVALAGGPVNPATLLPIPEAAEPAVTTTTDATTPSPEANIVATQRNQRLFLYQVALPVLAPAIDVFAVLSLWSDPVAGALAWLGFLALQLIPAVIAFRLDGERLRPLWAVALQPVVYRQLMYLVVIQSVITALAGAVLPWQKLKRTGSAAQDAPEIDERTVPLNRRELVR</sequence>
<keyword evidence="1" id="KW-1133">Transmembrane helix</keyword>
<accession>A0A7C9RNC6</accession>
<organism evidence="2 3">
    <name type="scientific">Lentzea alba</name>
    <dbReference type="NCBI Taxonomy" id="2714351"/>
    <lineage>
        <taxon>Bacteria</taxon>
        <taxon>Bacillati</taxon>
        <taxon>Actinomycetota</taxon>
        <taxon>Actinomycetes</taxon>
        <taxon>Pseudonocardiales</taxon>
        <taxon>Pseudonocardiaceae</taxon>
        <taxon>Lentzea</taxon>
    </lineage>
</organism>
<dbReference type="AlphaFoldDB" id="A0A7C9RNC6"/>
<comment type="caution">
    <text evidence="2">The sequence shown here is derived from an EMBL/GenBank/DDBJ whole genome shotgun (WGS) entry which is preliminary data.</text>
</comment>
<proteinExistence type="predicted"/>
<gene>
    <name evidence="2" type="ORF">G7043_05895</name>
</gene>
<dbReference type="EMBL" id="JAAMPJ010000001">
    <property type="protein sequence ID" value="NGY58467.1"/>
    <property type="molecule type" value="Genomic_DNA"/>
</dbReference>
<dbReference type="RefSeq" id="WP_166044501.1">
    <property type="nucleotide sequence ID" value="NZ_JAAMPJ010000001.1"/>
</dbReference>
<keyword evidence="1" id="KW-0812">Transmembrane</keyword>
<dbReference type="Proteomes" id="UP000481360">
    <property type="component" value="Unassembled WGS sequence"/>
</dbReference>
<feature type="transmembrane region" description="Helical" evidence="1">
    <location>
        <begin position="123"/>
        <end position="142"/>
    </location>
</feature>
<feature type="transmembrane region" description="Helical" evidence="1">
    <location>
        <begin position="54"/>
        <end position="76"/>
    </location>
</feature>
<evidence type="ECO:0000313" key="3">
    <source>
        <dbReference type="Proteomes" id="UP000481360"/>
    </source>
</evidence>
<feature type="transmembrane region" description="Helical" evidence="1">
    <location>
        <begin position="83"/>
        <end position="103"/>
    </location>
</feature>
<keyword evidence="3" id="KW-1185">Reference proteome</keyword>
<protein>
    <submittedName>
        <fullName evidence="2">Uncharacterized protein</fullName>
    </submittedName>
</protein>
<name>A0A7C9RNC6_9PSEU</name>
<keyword evidence="1" id="KW-0472">Membrane</keyword>
<evidence type="ECO:0000313" key="2">
    <source>
        <dbReference type="EMBL" id="NGY58467.1"/>
    </source>
</evidence>